<protein>
    <submittedName>
        <fullName evidence="4">Putative starvin</fullName>
    </submittedName>
</protein>
<feature type="region of interest" description="Disordered" evidence="2">
    <location>
        <begin position="140"/>
        <end position="277"/>
    </location>
</feature>
<dbReference type="InterPro" id="IPR039773">
    <property type="entry name" value="BAG_chaperone_regulator"/>
</dbReference>
<evidence type="ECO:0000256" key="2">
    <source>
        <dbReference type="SAM" id="MobiDB-lite"/>
    </source>
</evidence>
<feature type="compositionally biased region" description="Polar residues" evidence="2">
    <location>
        <begin position="476"/>
        <end position="489"/>
    </location>
</feature>
<reference evidence="4" key="2">
    <citation type="journal article" date="2015" name="J. Proteomics">
        <title>Sexual differences in the sialomes of the zebra tick, Rhipicephalus pulchellus.</title>
        <authorList>
            <person name="Tan A.W."/>
            <person name="Francischetti I.M."/>
            <person name="Slovak M."/>
            <person name="Kini R.M."/>
            <person name="Ribeiro J.M."/>
        </authorList>
    </citation>
    <scope>NUCLEOTIDE SEQUENCE</scope>
    <source>
        <tissue evidence="4">Salivary gland</tissue>
    </source>
</reference>
<dbReference type="PROSITE" id="PS51035">
    <property type="entry name" value="BAG"/>
    <property type="match status" value="1"/>
</dbReference>
<feature type="compositionally biased region" description="Polar residues" evidence="2">
    <location>
        <begin position="583"/>
        <end position="599"/>
    </location>
</feature>
<dbReference type="GO" id="GO:0000774">
    <property type="term" value="F:adenyl-nucleotide exchange factor activity"/>
    <property type="evidence" value="ECO:0007669"/>
    <property type="project" value="TreeGrafter"/>
</dbReference>
<dbReference type="PANTHER" id="PTHR12329:SF5">
    <property type="entry name" value="STARVIN, ISOFORM E"/>
    <property type="match status" value="1"/>
</dbReference>
<evidence type="ECO:0000313" key="4">
    <source>
        <dbReference type="EMBL" id="JAA57829.1"/>
    </source>
</evidence>
<evidence type="ECO:0000259" key="3">
    <source>
        <dbReference type="PROSITE" id="PS51035"/>
    </source>
</evidence>
<dbReference type="SMART" id="SM00264">
    <property type="entry name" value="BAG"/>
    <property type="match status" value="1"/>
</dbReference>
<feature type="compositionally biased region" description="Low complexity" evidence="2">
    <location>
        <begin position="155"/>
        <end position="182"/>
    </location>
</feature>
<feature type="region of interest" description="Disordered" evidence="2">
    <location>
        <begin position="476"/>
        <end position="617"/>
    </location>
</feature>
<evidence type="ECO:0000256" key="1">
    <source>
        <dbReference type="ARBA" id="ARBA00023186"/>
    </source>
</evidence>
<organism evidence="4">
    <name type="scientific">Rhipicephalus pulchellus</name>
    <name type="common">Yellow backed tick</name>
    <name type="synonym">Dermacentor pulchellus</name>
    <dbReference type="NCBI Taxonomy" id="72859"/>
    <lineage>
        <taxon>Eukaryota</taxon>
        <taxon>Metazoa</taxon>
        <taxon>Ecdysozoa</taxon>
        <taxon>Arthropoda</taxon>
        <taxon>Chelicerata</taxon>
        <taxon>Arachnida</taxon>
        <taxon>Acari</taxon>
        <taxon>Parasitiformes</taxon>
        <taxon>Ixodida</taxon>
        <taxon>Ixodoidea</taxon>
        <taxon>Ixodidae</taxon>
        <taxon>Rhipicephalinae</taxon>
        <taxon>Rhipicephalus</taxon>
        <taxon>Rhipicephalus</taxon>
    </lineage>
</organism>
<accession>L7M400</accession>
<dbReference type="GO" id="GO:0005634">
    <property type="term" value="C:nucleus"/>
    <property type="evidence" value="ECO:0007669"/>
    <property type="project" value="TreeGrafter"/>
</dbReference>
<dbReference type="SUPFAM" id="SSF63491">
    <property type="entry name" value="BAG domain"/>
    <property type="match status" value="1"/>
</dbReference>
<dbReference type="PANTHER" id="PTHR12329">
    <property type="entry name" value="BCL2-ASSOCIATED ATHANOGENE"/>
    <property type="match status" value="1"/>
</dbReference>
<feature type="compositionally biased region" description="Low complexity" evidence="2">
    <location>
        <begin position="532"/>
        <end position="546"/>
    </location>
</feature>
<dbReference type="Gene3D" id="1.20.58.120">
    <property type="entry name" value="BAG domain"/>
    <property type="match status" value="1"/>
</dbReference>
<dbReference type="GO" id="GO:0005829">
    <property type="term" value="C:cytosol"/>
    <property type="evidence" value="ECO:0007669"/>
    <property type="project" value="TreeGrafter"/>
</dbReference>
<dbReference type="InterPro" id="IPR036533">
    <property type="entry name" value="BAG_dom_sf"/>
</dbReference>
<proteinExistence type="evidence at transcript level"/>
<feature type="domain" description="BAG" evidence="3">
    <location>
        <begin position="366"/>
        <end position="440"/>
    </location>
</feature>
<sequence length="617" mass="66278">MSYRRVPFQFNPDRSSDERRSEILRRFGFQPEEDNNMFYETNSPSWSSDWASRFHRPAFYDDPEWRNTSSVFGNSGSMPGSPQSSRVRRGWTTEFDEGGVPIKVFGNSGSMPGSPQSSRVRRGWTTEFDEGGVPIKVVHETTSGGATGHDDDAASETSSQGSRSSGSSARSGAGASNGASCSKPRHEPRVHHIPIVVEGRAGASGYASDGDVKPQTSRRSFASAKEGQPSASGEPRNVHTVPIEVDGYPVQGKPARSPSQNHHHQDEEMTGEPQNVRTIPIQMDCGDEAMARCRVDDPMDEQDEKSWPHTFPRQKCQQSARRAPPTTTKSSSGGRLAPQAPPAKQGSEPPPPQQQEASKQSTAEEQIRRISLELADLRQQVINFSGKPGDKQYKFLDEMLTRLMIKLDAVDPAGRDDVRQLRKSMVKEVQSVINLLEGKGPAGALVEVPPQEIEELADEATQFAEDRSIDDTVATGVTSSAEPASSANPQVPGPVEAPPAVQVADSKEETGDMPMEVEAPVSSEAPQPPSIEAAPSAVGGSGSAEESTPEPQIISMPVDLDSSAPSSSGHPAEATSIEPGSASPFNEQNLSSVNNNEMESTVMEGTIPTEHSGSTEL</sequence>
<feature type="region of interest" description="Disordered" evidence="2">
    <location>
        <begin position="298"/>
        <end position="365"/>
    </location>
</feature>
<feature type="region of interest" description="Disordered" evidence="2">
    <location>
        <begin position="1"/>
        <end position="20"/>
    </location>
</feature>
<dbReference type="EMBL" id="GACK01007205">
    <property type="protein sequence ID" value="JAA57829.1"/>
    <property type="molecule type" value="mRNA"/>
</dbReference>
<dbReference type="InterPro" id="IPR003103">
    <property type="entry name" value="BAG_domain"/>
</dbReference>
<feature type="compositionally biased region" description="Polar residues" evidence="2">
    <location>
        <begin position="315"/>
        <end position="333"/>
    </location>
</feature>
<reference evidence="4" key="1">
    <citation type="submission" date="2012-11" db="EMBL/GenBank/DDBJ databases">
        <authorList>
            <person name="Lucero-Rivera Y.E."/>
            <person name="Tovar-Ramirez D."/>
        </authorList>
    </citation>
    <scope>NUCLEOTIDE SEQUENCE</scope>
    <source>
        <tissue evidence="4">Salivary gland</tissue>
    </source>
</reference>
<dbReference type="Pfam" id="PF02179">
    <property type="entry name" value="BAG"/>
    <property type="match status" value="1"/>
</dbReference>
<keyword evidence="1" id="KW-0143">Chaperone</keyword>
<dbReference type="AlphaFoldDB" id="L7M400"/>
<name>L7M400_RHIPC</name>
<dbReference type="GO" id="GO:0051087">
    <property type="term" value="F:protein-folding chaperone binding"/>
    <property type="evidence" value="ECO:0007669"/>
    <property type="project" value="InterPro"/>
</dbReference>
<dbReference type="GO" id="GO:0050821">
    <property type="term" value="P:protein stabilization"/>
    <property type="evidence" value="ECO:0007669"/>
    <property type="project" value="TreeGrafter"/>
</dbReference>
<dbReference type="GO" id="GO:0016020">
    <property type="term" value="C:membrane"/>
    <property type="evidence" value="ECO:0007669"/>
    <property type="project" value="TreeGrafter"/>
</dbReference>